<name>A0A124GNR4_PICGL</name>
<accession>A0A124GNR4</accession>
<keyword evidence="1" id="KW-0496">Mitochondrion</keyword>
<dbReference type="EMBL" id="LKAM01000002">
    <property type="protein sequence ID" value="KUM49643.1"/>
    <property type="molecule type" value="Genomic_DNA"/>
</dbReference>
<sequence length="45" mass="5166">MTGELRLSNELWISYSLCFVGNSGLEVNVRSCWRYDSCSSMCLVR</sequence>
<evidence type="ECO:0000313" key="1">
    <source>
        <dbReference type="EMBL" id="KUM49643.1"/>
    </source>
</evidence>
<gene>
    <name evidence="1" type="ORF">ABT39_MTgene2869</name>
</gene>
<dbReference type="AlphaFoldDB" id="A0A124GNR4"/>
<protein>
    <submittedName>
        <fullName evidence="1">Uncharacterized protein</fullName>
    </submittedName>
</protein>
<organism evidence="1">
    <name type="scientific">Picea glauca</name>
    <name type="common">White spruce</name>
    <name type="synonym">Pinus glauca</name>
    <dbReference type="NCBI Taxonomy" id="3330"/>
    <lineage>
        <taxon>Eukaryota</taxon>
        <taxon>Viridiplantae</taxon>
        <taxon>Streptophyta</taxon>
        <taxon>Embryophyta</taxon>
        <taxon>Tracheophyta</taxon>
        <taxon>Spermatophyta</taxon>
        <taxon>Pinopsida</taxon>
        <taxon>Pinidae</taxon>
        <taxon>Conifers I</taxon>
        <taxon>Pinales</taxon>
        <taxon>Pinaceae</taxon>
        <taxon>Picea</taxon>
    </lineage>
</organism>
<reference evidence="1" key="1">
    <citation type="journal article" date="2015" name="Genome Biol. Evol.">
        <title>Organellar Genomes of White Spruce (Picea glauca): Assembly and Annotation.</title>
        <authorList>
            <person name="Jackman S.D."/>
            <person name="Warren R.L."/>
            <person name="Gibb E.A."/>
            <person name="Vandervalk B.P."/>
            <person name="Mohamadi H."/>
            <person name="Chu J."/>
            <person name="Raymond A."/>
            <person name="Pleasance S."/>
            <person name="Coope R."/>
            <person name="Wildung M.R."/>
            <person name="Ritland C.E."/>
            <person name="Bousquet J."/>
            <person name="Jones S.J."/>
            <person name="Bohlmann J."/>
            <person name="Birol I."/>
        </authorList>
    </citation>
    <scope>NUCLEOTIDE SEQUENCE [LARGE SCALE GENOMIC DNA]</scope>
    <source>
        <tissue evidence="1">Flushing bud</tissue>
    </source>
</reference>
<geneLocation type="mitochondrion" evidence="1"/>
<proteinExistence type="predicted"/>
<comment type="caution">
    <text evidence="1">The sequence shown here is derived from an EMBL/GenBank/DDBJ whole genome shotgun (WGS) entry which is preliminary data.</text>
</comment>